<keyword evidence="1" id="KW-1133">Transmembrane helix</keyword>
<protein>
    <submittedName>
        <fullName evidence="2">DUF4932 domain-containing protein</fullName>
    </submittedName>
</protein>
<evidence type="ECO:0000256" key="1">
    <source>
        <dbReference type="SAM" id="Phobius"/>
    </source>
</evidence>
<gene>
    <name evidence="2" type="ORF">DCO56_05035</name>
</gene>
<dbReference type="Proteomes" id="UP000250831">
    <property type="component" value="Unassembled WGS sequence"/>
</dbReference>
<organism evidence="2 3">
    <name type="scientific">Sphingobacterium athyrii</name>
    <dbReference type="NCBI Taxonomy" id="2152717"/>
    <lineage>
        <taxon>Bacteria</taxon>
        <taxon>Pseudomonadati</taxon>
        <taxon>Bacteroidota</taxon>
        <taxon>Sphingobacteriia</taxon>
        <taxon>Sphingobacteriales</taxon>
        <taxon>Sphingobacteriaceae</taxon>
        <taxon>Sphingobacterium</taxon>
    </lineage>
</organism>
<dbReference type="EMBL" id="QCXX01000001">
    <property type="protein sequence ID" value="PUV26319.1"/>
    <property type="molecule type" value="Genomic_DNA"/>
</dbReference>
<sequence length="477" mass="55838">MIKPISAMFEKISKYVLIVLFNLSFMFTYGQRTQIIDRPKVDERIEILSIVFRLAGNREYNSDVFKRYIDRVNEHYGPFKEHELITFVKKVKNENGIGYDAVMSMAIHLDNKFNLKQKNIEETLDKRWSKDNAVQFATLLQKFYKNSNSKRFFQENQALYKEVQKRFLPIYEHIDLGWYPKFYGKKPSEKFLIVNGLGNGGGNYGVSIKNPRGYKEVYAIMGTWSMDSLGMAKFPLQSYFPTLLHEFNHSFVNYLLEKDTTIFRDSGEKLYRVVKEKMNRQAYGSWQTMLNEALVRAAVIKYQKDHNFTTEEIAKETNEQLDRGFLWIERLVDELDNFDRQRDRYPTLENYMPVLAKAYQSYAADISSLDATYEARRPKIISFDGIQDGQNTVNSTIGQLKINFDKPLIGQGRSFRGISKESFPLIKGQRYSPDKKSVIIDWELESNKTYEIIITGNAFRTADGIPMKDYYLKFSTK</sequence>
<comment type="caution">
    <text evidence="2">The sequence shown here is derived from an EMBL/GenBank/DDBJ whole genome shotgun (WGS) entry which is preliminary data.</text>
</comment>
<keyword evidence="3" id="KW-1185">Reference proteome</keyword>
<dbReference type="AlphaFoldDB" id="A0A363NZT3"/>
<keyword evidence="1" id="KW-0472">Membrane</keyword>
<dbReference type="InterPro" id="IPR032560">
    <property type="entry name" value="DUF4932"/>
</dbReference>
<dbReference type="OrthoDB" id="6402335at2"/>
<evidence type="ECO:0000313" key="2">
    <source>
        <dbReference type="EMBL" id="PUV26319.1"/>
    </source>
</evidence>
<feature type="transmembrane region" description="Helical" evidence="1">
    <location>
        <begin position="12"/>
        <end position="30"/>
    </location>
</feature>
<keyword evidence="1" id="KW-0812">Transmembrane</keyword>
<name>A0A363NZT3_9SPHI</name>
<evidence type="ECO:0000313" key="3">
    <source>
        <dbReference type="Proteomes" id="UP000250831"/>
    </source>
</evidence>
<proteinExistence type="predicted"/>
<accession>A0A363NZT3</accession>
<reference evidence="2 3" key="1">
    <citation type="submission" date="2018-04" db="EMBL/GenBank/DDBJ databases">
        <title>Sphingobacterium sp. M46 Genome.</title>
        <authorList>
            <person name="Cheng J."/>
            <person name="Li Y."/>
        </authorList>
    </citation>
    <scope>NUCLEOTIDE SEQUENCE [LARGE SCALE GENOMIC DNA]</scope>
    <source>
        <strain evidence="2 3">M46</strain>
    </source>
</reference>
<dbReference type="Pfam" id="PF16286">
    <property type="entry name" value="DUF4932"/>
    <property type="match status" value="1"/>
</dbReference>